<dbReference type="InterPro" id="IPR001753">
    <property type="entry name" value="Enoyl-CoA_hydra/iso"/>
</dbReference>
<reference evidence="3" key="1">
    <citation type="submission" date="2016-10" db="EMBL/GenBank/DDBJ databases">
        <authorList>
            <person name="Varghese N."/>
            <person name="Submissions S."/>
        </authorList>
    </citation>
    <scope>NUCLEOTIDE SEQUENCE [LARGE SCALE GENOMIC DNA]</scope>
    <source>
        <strain evidence="3">IBRC-M 10043</strain>
    </source>
</reference>
<dbReference type="PANTHER" id="PTHR42964:SF1">
    <property type="entry name" value="POLYKETIDE BIOSYNTHESIS ENOYL-COA HYDRATASE PKSH-RELATED"/>
    <property type="match status" value="1"/>
</dbReference>
<dbReference type="InterPro" id="IPR029045">
    <property type="entry name" value="ClpP/crotonase-like_dom_sf"/>
</dbReference>
<name>A0A1H8MWV0_9EURY</name>
<evidence type="ECO:0000313" key="2">
    <source>
        <dbReference type="EMBL" id="SEO21774.1"/>
    </source>
</evidence>
<dbReference type="PANTHER" id="PTHR42964">
    <property type="entry name" value="ENOYL-COA HYDRATASE"/>
    <property type="match status" value="1"/>
</dbReference>
<dbReference type="InterPro" id="IPR051683">
    <property type="entry name" value="Enoyl-CoA_Hydratase/Isomerase"/>
</dbReference>
<dbReference type="GO" id="GO:0008300">
    <property type="term" value="P:isoprenoid catabolic process"/>
    <property type="evidence" value="ECO:0007669"/>
    <property type="project" value="TreeGrafter"/>
</dbReference>
<evidence type="ECO:0000256" key="1">
    <source>
        <dbReference type="ARBA" id="ARBA00005254"/>
    </source>
</evidence>
<gene>
    <name evidence="2" type="ORF">SAMN05216388_1009156</name>
</gene>
<dbReference type="EMBL" id="FOCX01000009">
    <property type="protein sequence ID" value="SEO21774.1"/>
    <property type="molecule type" value="Genomic_DNA"/>
</dbReference>
<protein>
    <submittedName>
        <fullName evidence="2">Methylglutaconyl-CoA hydratase</fullName>
    </submittedName>
</protein>
<dbReference type="RefSeq" id="WP_092660190.1">
    <property type="nucleotide sequence ID" value="NZ_FOCX01000009.1"/>
</dbReference>
<dbReference type="AlphaFoldDB" id="A0A1H8MWV0"/>
<organism evidence="2 3">
    <name type="scientific">Halorientalis persicus</name>
    <dbReference type="NCBI Taxonomy" id="1367881"/>
    <lineage>
        <taxon>Archaea</taxon>
        <taxon>Methanobacteriati</taxon>
        <taxon>Methanobacteriota</taxon>
        <taxon>Stenosarchaea group</taxon>
        <taxon>Halobacteria</taxon>
        <taxon>Halobacteriales</taxon>
        <taxon>Haloarculaceae</taxon>
        <taxon>Halorientalis</taxon>
    </lineage>
</organism>
<dbReference type="Gene3D" id="3.90.226.10">
    <property type="entry name" value="2-enoyl-CoA Hydratase, Chain A, domain 1"/>
    <property type="match status" value="1"/>
</dbReference>
<dbReference type="OrthoDB" id="27846at2157"/>
<accession>A0A1H8MWV0</accession>
<comment type="similarity">
    <text evidence="1">Belongs to the enoyl-CoA hydratase/isomerase family.</text>
</comment>
<dbReference type="CDD" id="cd06558">
    <property type="entry name" value="crotonase-like"/>
    <property type="match status" value="1"/>
</dbReference>
<dbReference type="Pfam" id="PF00378">
    <property type="entry name" value="ECH_1"/>
    <property type="match status" value="1"/>
</dbReference>
<sequence>MSYETLTYERDAGVAEITLDQPEKHNPLSNAAALELTAALERAHDDNDTTVVVLTGAGESFSAGGDIEEFRDQMDKRATELFEEGRASAELFQLLARYEKPIVGAITGSAFGGGCGLVAACDLAYASERAQFGTTEITLGLFPMVILPALRTALGDQKTLELALTGRRIEADEAEDIGLVTETVADGTVLDRARETARELAGRSPLALTLGLHAFNETTDMPAERAIETLNAYRVLFYKSHDLKEGAEAFLEDRDPEWKGV</sequence>
<dbReference type="Proteomes" id="UP000198775">
    <property type="component" value="Unassembled WGS sequence"/>
</dbReference>
<evidence type="ECO:0000313" key="3">
    <source>
        <dbReference type="Proteomes" id="UP000198775"/>
    </source>
</evidence>
<keyword evidence="3" id="KW-1185">Reference proteome</keyword>
<proteinExistence type="inferred from homology"/>
<dbReference type="SUPFAM" id="SSF52096">
    <property type="entry name" value="ClpP/crotonase"/>
    <property type="match status" value="1"/>
</dbReference>